<evidence type="ECO:0000313" key="3">
    <source>
        <dbReference type="EMBL" id="SFS90925.1"/>
    </source>
</evidence>
<dbReference type="EMBL" id="FPAA01000010">
    <property type="protein sequence ID" value="SFS90925.1"/>
    <property type="molecule type" value="Genomic_DNA"/>
</dbReference>
<accession>A0A1I6TP17</accession>
<evidence type="ECO:0000256" key="1">
    <source>
        <dbReference type="ARBA" id="ARBA00038322"/>
    </source>
</evidence>
<evidence type="ECO:0000313" key="4">
    <source>
        <dbReference type="Proteomes" id="UP000198660"/>
    </source>
</evidence>
<dbReference type="Pfam" id="PF01593">
    <property type="entry name" value="Amino_oxidase"/>
    <property type="match status" value="1"/>
</dbReference>
<dbReference type="Proteomes" id="UP000198660">
    <property type="component" value="Unassembled WGS sequence"/>
</dbReference>
<reference evidence="4" key="1">
    <citation type="submission" date="2016-10" db="EMBL/GenBank/DDBJ databases">
        <authorList>
            <person name="Varghese N."/>
            <person name="Submissions S."/>
        </authorList>
    </citation>
    <scope>NUCLEOTIDE SEQUENCE [LARGE SCALE GENOMIC DNA]</scope>
    <source>
        <strain evidence="4">DSM 45789</strain>
    </source>
</reference>
<dbReference type="OrthoDB" id="269318at2"/>
<keyword evidence="4" id="KW-1185">Reference proteome</keyword>
<dbReference type="Gene3D" id="3.90.660.50">
    <property type="match status" value="1"/>
</dbReference>
<protein>
    <submittedName>
        <fullName evidence="3">Phytoene dehydrogenase-related protein</fullName>
    </submittedName>
</protein>
<dbReference type="PANTHER" id="PTHR43734">
    <property type="entry name" value="PHYTOENE DESATURASE"/>
    <property type="match status" value="1"/>
</dbReference>
<dbReference type="InterPro" id="IPR002937">
    <property type="entry name" value="Amino_oxidase"/>
</dbReference>
<dbReference type="RefSeq" id="WP_091838259.1">
    <property type="nucleotide sequence ID" value="NZ_FPAA01000010.1"/>
</dbReference>
<evidence type="ECO:0000259" key="2">
    <source>
        <dbReference type="Pfam" id="PF01593"/>
    </source>
</evidence>
<dbReference type="AlphaFoldDB" id="A0A1I6TP17"/>
<dbReference type="Gene3D" id="3.50.50.60">
    <property type="entry name" value="FAD/NAD(P)-binding domain"/>
    <property type="match status" value="1"/>
</dbReference>
<dbReference type="GO" id="GO:0016491">
    <property type="term" value="F:oxidoreductase activity"/>
    <property type="evidence" value="ECO:0007669"/>
    <property type="project" value="InterPro"/>
</dbReference>
<dbReference type="SUPFAM" id="SSF51905">
    <property type="entry name" value="FAD/NAD(P)-binding domain"/>
    <property type="match status" value="1"/>
</dbReference>
<gene>
    <name evidence="3" type="ORF">SAMN05444972_110182</name>
</gene>
<comment type="similarity">
    <text evidence="1">Belongs to the carotenoid/retinoid oxidoreductase family. CrtN subfamily.</text>
</comment>
<dbReference type="InterPro" id="IPR036188">
    <property type="entry name" value="FAD/NAD-bd_sf"/>
</dbReference>
<dbReference type="PANTHER" id="PTHR43734:SF1">
    <property type="entry name" value="PHYTOENE DESATURASE"/>
    <property type="match status" value="1"/>
</dbReference>
<sequence>MNTLDNKNFNPSSDDQKPWDLTIIGAGLAGLTAAITSAQAGLKTLLLESGKRAGGRAGTVEKEGALFNLGPHALYKEGVGLKILHQLGIQPQGNMPQGNGKLVTNQGLYPLPFSPSSLLTHSFFNWKDKKEIIRLFSRLSKIDTVPLNHISVKDWANSFFQRDRARQYFFMMCRLSSYSNSPDIASAGAALRQLQDANGGVIYLDGGWQSLVDQMTERALKVGVTIVKEETVHSIAGFFPQMTITTKNHPQPIETRYVVSTINPKATCALMGEKAPASFMELAESLLPIRGASFDLSLKGLPLPKQTFGIHFDQPFYFSSHSHYAKLTKDPSHFVVHVYRYLTTGETLQAVELKKELEHFLDQLQPGWRDRVVTSRFMPQITVTQGLPTASTLSSDPEVHDYPGLYMAGDWLTRDGQLADASISSAQRAIQKILNHQQQGGAPHSTRKSISNV</sequence>
<proteinExistence type="inferred from homology"/>
<feature type="domain" description="Amine oxidase" evidence="2">
    <location>
        <begin position="28"/>
        <end position="265"/>
    </location>
</feature>
<organism evidence="3 4">
    <name type="scientific">Marininema halotolerans</name>
    <dbReference type="NCBI Taxonomy" id="1155944"/>
    <lineage>
        <taxon>Bacteria</taxon>
        <taxon>Bacillati</taxon>
        <taxon>Bacillota</taxon>
        <taxon>Bacilli</taxon>
        <taxon>Bacillales</taxon>
        <taxon>Thermoactinomycetaceae</taxon>
        <taxon>Marininema</taxon>
    </lineage>
</organism>
<name>A0A1I6TP17_9BACL</name>